<evidence type="ECO:0000313" key="2">
    <source>
        <dbReference type="EMBL" id="KAF9513911.1"/>
    </source>
</evidence>
<feature type="region of interest" description="Disordered" evidence="1">
    <location>
        <begin position="246"/>
        <end position="269"/>
    </location>
</feature>
<feature type="compositionally biased region" description="Low complexity" evidence="1">
    <location>
        <begin position="123"/>
        <end position="141"/>
    </location>
</feature>
<evidence type="ECO:0000256" key="1">
    <source>
        <dbReference type="SAM" id="MobiDB-lite"/>
    </source>
</evidence>
<protein>
    <submittedName>
        <fullName evidence="2">Uncharacterized protein</fullName>
    </submittedName>
</protein>
<dbReference type="AlphaFoldDB" id="A0A9P6AXN9"/>
<keyword evidence="3" id="KW-1185">Reference proteome</keyword>
<sequence length="565" mass="62126">MSTNAVPPHGLLQTPSRVRFDAECAIIPIDTPTGPRGRPRLCTRTVSIPLPINWVNGLHRPIIQFDHQDPHLPCAHKNPSFTLKLPRVTRRPDSHASFPPPSTKSCLRSPSLDRGSSPPTIGPVLPSDLLPSSESTLESPIPFSPPPESTSSFTSGSPSAHSSPSSYFSPRPLFRRSSTSNQPNTVPLRPCCSKCLLGLSRAMSHDRVEWSPAAWRKKMIDEEEERAGNASGWSNLMVKVDEVESGKVNGNGTRTTESVESVESVEPDRDRELEEAINAVGSWNASGVDLLGKEPAPSPPVDVVGEKTPECDAVDSPRLPELHALSIPSEPNGLRPWVPESSGQETQQLPNLYLIGGFFVADQQWWTRHAADRIDFDLLSKGRRTRPTNAPPLCTHTPPYSRIYRLLRAHRRDVSRGSPFLEDRALSTDAVTSWVRTRAHHVTPFFLPTKSRDTPCTCFSRLFSSAIFFGSWSSAPLKRDVAGISDTSLLSTEADGFEETVRRATRGAVCVSVLGATSGHPRHVELGEKRMAEVVKTFWIRMKQSEIVVQDVSATSPTLLLQHSQ</sequence>
<feature type="region of interest" description="Disordered" evidence="1">
    <location>
        <begin position="89"/>
        <end position="185"/>
    </location>
</feature>
<proteinExistence type="predicted"/>
<name>A0A9P6AXN9_9AGAM</name>
<reference evidence="2" key="1">
    <citation type="journal article" date="2020" name="Nat. Commun.">
        <title>Large-scale genome sequencing of mycorrhizal fungi provides insights into the early evolution of symbiotic traits.</title>
        <authorList>
            <person name="Miyauchi S."/>
            <person name="Kiss E."/>
            <person name="Kuo A."/>
            <person name="Drula E."/>
            <person name="Kohler A."/>
            <person name="Sanchez-Garcia M."/>
            <person name="Morin E."/>
            <person name="Andreopoulos B."/>
            <person name="Barry K.W."/>
            <person name="Bonito G."/>
            <person name="Buee M."/>
            <person name="Carver A."/>
            <person name="Chen C."/>
            <person name="Cichocki N."/>
            <person name="Clum A."/>
            <person name="Culley D."/>
            <person name="Crous P.W."/>
            <person name="Fauchery L."/>
            <person name="Girlanda M."/>
            <person name="Hayes R.D."/>
            <person name="Keri Z."/>
            <person name="LaButti K."/>
            <person name="Lipzen A."/>
            <person name="Lombard V."/>
            <person name="Magnuson J."/>
            <person name="Maillard F."/>
            <person name="Murat C."/>
            <person name="Nolan M."/>
            <person name="Ohm R.A."/>
            <person name="Pangilinan J."/>
            <person name="Pereira M.F."/>
            <person name="Perotto S."/>
            <person name="Peter M."/>
            <person name="Pfister S."/>
            <person name="Riley R."/>
            <person name="Sitrit Y."/>
            <person name="Stielow J.B."/>
            <person name="Szollosi G."/>
            <person name="Zifcakova L."/>
            <person name="Stursova M."/>
            <person name="Spatafora J.W."/>
            <person name="Tedersoo L."/>
            <person name="Vaario L.M."/>
            <person name="Yamada A."/>
            <person name="Yan M."/>
            <person name="Wang P."/>
            <person name="Xu J."/>
            <person name="Bruns T."/>
            <person name="Baldrian P."/>
            <person name="Vilgalys R."/>
            <person name="Dunand C."/>
            <person name="Henrissat B."/>
            <person name="Grigoriev I.V."/>
            <person name="Hibbett D."/>
            <person name="Nagy L.G."/>
            <person name="Martin F.M."/>
        </authorList>
    </citation>
    <scope>NUCLEOTIDE SEQUENCE</scope>
    <source>
        <strain evidence="2">UP504</strain>
    </source>
</reference>
<evidence type="ECO:0000313" key="3">
    <source>
        <dbReference type="Proteomes" id="UP000886523"/>
    </source>
</evidence>
<gene>
    <name evidence="2" type="ORF">BS47DRAFT_1485376</name>
</gene>
<comment type="caution">
    <text evidence="2">The sequence shown here is derived from an EMBL/GenBank/DDBJ whole genome shotgun (WGS) entry which is preliminary data.</text>
</comment>
<dbReference type="Proteomes" id="UP000886523">
    <property type="component" value="Unassembled WGS sequence"/>
</dbReference>
<dbReference type="EMBL" id="MU128967">
    <property type="protein sequence ID" value="KAF9513911.1"/>
    <property type="molecule type" value="Genomic_DNA"/>
</dbReference>
<accession>A0A9P6AXN9</accession>
<organism evidence="2 3">
    <name type="scientific">Hydnum rufescens UP504</name>
    <dbReference type="NCBI Taxonomy" id="1448309"/>
    <lineage>
        <taxon>Eukaryota</taxon>
        <taxon>Fungi</taxon>
        <taxon>Dikarya</taxon>
        <taxon>Basidiomycota</taxon>
        <taxon>Agaricomycotina</taxon>
        <taxon>Agaricomycetes</taxon>
        <taxon>Cantharellales</taxon>
        <taxon>Hydnaceae</taxon>
        <taxon>Hydnum</taxon>
    </lineage>
</organism>
<feature type="compositionally biased region" description="Low complexity" evidence="1">
    <location>
        <begin position="149"/>
        <end position="180"/>
    </location>
</feature>